<evidence type="ECO:0000313" key="1">
    <source>
        <dbReference type="EMBL" id="PTQ77627.1"/>
    </source>
</evidence>
<sequence>MGSSYLKAYEQLVLNALDKNASKIGVASGHDIRSALQAAGLGKREIGVTMGALVEKGVLERLKVIDSDGLFYMAYRRVTLGKEPIV</sequence>
<reference evidence="1 2" key="1">
    <citation type="submission" date="2018-04" db="EMBL/GenBank/DDBJ databases">
        <title>Active sludge and wastewater microbial communities from Klosterneuburg, Austria.</title>
        <authorList>
            <person name="Wagner M."/>
        </authorList>
    </citation>
    <scope>NUCLEOTIDE SEQUENCE [LARGE SCALE GENOMIC DNA]</scope>
    <source>
        <strain evidence="1 2">Nm4</strain>
    </source>
</reference>
<accession>A0A2T5I1B5</accession>
<name>A0A2T5I1B5_9PROT</name>
<proteinExistence type="predicted"/>
<gene>
    <name evidence="1" type="ORF">C8R28_10731</name>
</gene>
<dbReference type="EMBL" id="QAOL01000073">
    <property type="protein sequence ID" value="PTQ77627.1"/>
    <property type="molecule type" value="Genomic_DNA"/>
</dbReference>
<evidence type="ECO:0000313" key="2">
    <source>
        <dbReference type="Proteomes" id="UP000244110"/>
    </source>
</evidence>
<protein>
    <submittedName>
        <fullName evidence="1">Uncharacterized protein</fullName>
    </submittedName>
</protein>
<organism evidence="1 2">
    <name type="scientific">Nitrosomonas ureae</name>
    <dbReference type="NCBI Taxonomy" id="44577"/>
    <lineage>
        <taxon>Bacteria</taxon>
        <taxon>Pseudomonadati</taxon>
        <taxon>Pseudomonadota</taxon>
        <taxon>Betaproteobacteria</taxon>
        <taxon>Nitrosomonadales</taxon>
        <taxon>Nitrosomonadaceae</taxon>
        <taxon>Nitrosomonas</taxon>
    </lineage>
</organism>
<dbReference type="AlphaFoldDB" id="A0A2T5I1B5"/>
<dbReference type="Proteomes" id="UP000244110">
    <property type="component" value="Unassembled WGS sequence"/>
</dbReference>
<comment type="caution">
    <text evidence="1">The sequence shown here is derived from an EMBL/GenBank/DDBJ whole genome shotgun (WGS) entry which is preliminary data.</text>
</comment>